<keyword evidence="3" id="KW-1185">Reference proteome</keyword>
<accession>A0ABX8WF75</accession>
<keyword evidence="1" id="KW-0812">Transmembrane</keyword>
<feature type="transmembrane region" description="Helical" evidence="1">
    <location>
        <begin position="96"/>
        <end position="113"/>
    </location>
</feature>
<protein>
    <recommendedName>
        <fullName evidence="4">Yip1 domain-containing protein</fullName>
    </recommendedName>
</protein>
<sequence length="179" mass="19623">MNIIKALRQSIYGWIMILRGETNWQARFRFTSAGLIAALVLFYLCAFLAMVLGSLSYGVPQLFDFVASMALQSLFLVALVIGLFATRFAIRDQKPVLPVLVPGIYALIYYLILGALLNLTVGMVLPLLWLGLLYMFYRLGRAASGWTIGVSVAFAVLTVLLLVGTPIALYIMPAPMPAA</sequence>
<feature type="transmembrane region" description="Helical" evidence="1">
    <location>
        <begin position="35"/>
        <end position="59"/>
    </location>
</feature>
<feature type="transmembrane region" description="Helical" evidence="1">
    <location>
        <begin position="149"/>
        <end position="172"/>
    </location>
</feature>
<dbReference type="RefSeq" id="WP_220305853.1">
    <property type="nucleotide sequence ID" value="NZ_CP080590.1"/>
</dbReference>
<name>A0ABX8WF75_9HYPH</name>
<gene>
    <name evidence="2" type="ORF">K1X15_02105</name>
</gene>
<evidence type="ECO:0008006" key="4">
    <source>
        <dbReference type="Google" id="ProtNLM"/>
    </source>
</evidence>
<feature type="transmembrane region" description="Helical" evidence="1">
    <location>
        <begin position="119"/>
        <end position="137"/>
    </location>
</feature>
<keyword evidence="1" id="KW-0472">Membrane</keyword>
<dbReference type="Proteomes" id="UP000825799">
    <property type="component" value="Chromosome"/>
</dbReference>
<organism evidence="2 3">
    <name type="scientific">Devosia salina</name>
    <dbReference type="NCBI Taxonomy" id="2860336"/>
    <lineage>
        <taxon>Bacteria</taxon>
        <taxon>Pseudomonadati</taxon>
        <taxon>Pseudomonadota</taxon>
        <taxon>Alphaproteobacteria</taxon>
        <taxon>Hyphomicrobiales</taxon>
        <taxon>Devosiaceae</taxon>
        <taxon>Devosia</taxon>
    </lineage>
</organism>
<proteinExistence type="predicted"/>
<keyword evidence="1" id="KW-1133">Transmembrane helix</keyword>
<dbReference type="EMBL" id="CP080590">
    <property type="protein sequence ID" value="QYO77396.1"/>
    <property type="molecule type" value="Genomic_DNA"/>
</dbReference>
<evidence type="ECO:0000313" key="2">
    <source>
        <dbReference type="EMBL" id="QYO77396.1"/>
    </source>
</evidence>
<evidence type="ECO:0000256" key="1">
    <source>
        <dbReference type="SAM" id="Phobius"/>
    </source>
</evidence>
<feature type="transmembrane region" description="Helical" evidence="1">
    <location>
        <begin position="65"/>
        <end position="84"/>
    </location>
</feature>
<evidence type="ECO:0000313" key="3">
    <source>
        <dbReference type="Proteomes" id="UP000825799"/>
    </source>
</evidence>
<reference evidence="2 3" key="1">
    <citation type="submission" date="2021-08" db="EMBL/GenBank/DDBJ databases">
        <title>Devosia salina sp. nov., isolated from the South China Sea sediment.</title>
        <authorList>
            <person name="Zhou Z."/>
        </authorList>
    </citation>
    <scope>NUCLEOTIDE SEQUENCE [LARGE SCALE GENOMIC DNA]</scope>
    <source>
        <strain evidence="2 3">SCS-3</strain>
    </source>
</reference>